<dbReference type="InterPro" id="IPR036271">
    <property type="entry name" value="Tet_transcr_reg_TetR-rel_C_sf"/>
</dbReference>
<dbReference type="PANTHER" id="PTHR30055:SF175">
    <property type="entry name" value="HTH-TYPE TRANSCRIPTIONAL REPRESSOR KSTR2"/>
    <property type="match status" value="1"/>
</dbReference>
<comment type="caution">
    <text evidence="7">The sequence shown here is derived from an EMBL/GenBank/DDBJ whole genome shotgun (WGS) entry which is preliminary data.</text>
</comment>
<dbReference type="PRINTS" id="PR00455">
    <property type="entry name" value="HTHTETR"/>
</dbReference>
<evidence type="ECO:0000256" key="1">
    <source>
        <dbReference type="ARBA" id="ARBA00022491"/>
    </source>
</evidence>
<accession>A0ABV5KTL5</accession>
<dbReference type="Gene3D" id="1.10.357.10">
    <property type="entry name" value="Tetracycline Repressor, domain 2"/>
    <property type="match status" value="1"/>
</dbReference>
<evidence type="ECO:0000256" key="3">
    <source>
        <dbReference type="ARBA" id="ARBA00023125"/>
    </source>
</evidence>
<proteinExistence type="predicted"/>
<evidence type="ECO:0000256" key="2">
    <source>
        <dbReference type="ARBA" id="ARBA00023015"/>
    </source>
</evidence>
<keyword evidence="3 5" id="KW-0238">DNA-binding</keyword>
<dbReference type="Gene3D" id="1.10.10.60">
    <property type="entry name" value="Homeodomain-like"/>
    <property type="match status" value="1"/>
</dbReference>
<dbReference type="EMBL" id="JBHMDO010000034">
    <property type="protein sequence ID" value="MFB9328534.1"/>
    <property type="molecule type" value="Genomic_DNA"/>
</dbReference>
<evidence type="ECO:0000313" key="7">
    <source>
        <dbReference type="EMBL" id="MFB9328534.1"/>
    </source>
</evidence>
<dbReference type="RefSeq" id="WP_377497948.1">
    <property type="nucleotide sequence ID" value="NZ_JBHMDO010000034.1"/>
</dbReference>
<dbReference type="InterPro" id="IPR009057">
    <property type="entry name" value="Homeodomain-like_sf"/>
</dbReference>
<reference evidence="7 8" key="1">
    <citation type="submission" date="2024-09" db="EMBL/GenBank/DDBJ databases">
        <authorList>
            <person name="Sun Q."/>
            <person name="Mori K."/>
        </authorList>
    </citation>
    <scope>NUCLEOTIDE SEQUENCE [LARGE SCALE GENOMIC DNA]</scope>
    <source>
        <strain evidence="7 8">TISTR 2452</strain>
    </source>
</reference>
<keyword evidence="4" id="KW-0804">Transcription</keyword>
<keyword evidence="8" id="KW-1185">Reference proteome</keyword>
<feature type="domain" description="HTH tetR-type" evidence="6">
    <location>
        <begin position="20"/>
        <end position="80"/>
    </location>
</feature>
<dbReference type="InterPro" id="IPR050109">
    <property type="entry name" value="HTH-type_TetR-like_transc_reg"/>
</dbReference>
<evidence type="ECO:0000313" key="8">
    <source>
        <dbReference type="Proteomes" id="UP001589747"/>
    </source>
</evidence>
<dbReference type="SUPFAM" id="SSF48498">
    <property type="entry name" value="Tetracyclin repressor-like, C-terminal domain"/>
    <property type="match status" value="1"/>
</dbReference>
<dbReference type="Pfam" id="PF00440">
    <property type="entry name" value="TetR_N"/>
    <property type="match status" value="1"/>
</dbReference>
<gene>
    <name evidence="7" type="ORF">ACFFSY_21585</name>
</gene>
<organism evidence="7 8">
    <name type="scientific">Paenibacillus aurantiacus</name>
    <dbReference type="NCBI Taxonomy" id="1936118"/>
    <lineage>
        <taxon>Bacteria</taxon>
        <taxon>Bacillati</taxon>
        <taxon>Bacillota</taxon>
        <taxon>Bacilli</taxon>
        <taxon>Bacillales</taxon>
        <taxon>Paenibacillaceae</taxon>
        <taxon>Paenibacillus</taxon>
    </lineage>
</organism>
<keyword evidence="1" id="KW-0678">Repressor</keyword>
<feature type="DNA-binding region" description="H-T-H motif" evidence="5">
    <location>
        <begin position="43"/>
        <end position="62"/>
    </location>
</feature>
<dbReference type="Proteomes" id="UP001589747">
    <property type="component" value="Unassembled WGS sequence"/>
</dbReference>
<dbReference type="InterPro" id="IPR001647">
    <property type="entry name" value="HTH_TetR"/>
</dbReference>
<name>A0ABV5KTL5_9BACL</name>
<evidence type="ECO:0000259" key="6">
    <source>
        <dbReference type="PROSITE" id="PS50977"/>
    </source>
</evidence>
<dbReference type="PANTHER" id="PTHR30055">
    <property type="entry name" value="HTH-TYPE TRANSCRIPTIONAL REGULATOR RUTR"/>
    <property type="match status" value="1"/>
</dbReference>
<protein>
    <submittedName>
        <fullName evidence="7">TetR/AcrR family transcriptional regulator</fullName>
    </submittedName>
</protein>
<evidence type="ECO:0000256" key="4">
    <source>
        <dbReference type="ARBA" id="ARBA00023163"/>
    </source>
</evidence>
<dbReference type="PROSITE" id="PS50977">
    <property type="entry name" value="HTH_TETR_2"/>
    <property type="match status" value="1"/>
</dbReference>
<sequence>MQDKSENKTKTGRPKGKRTDATRVLILRTAAMQFMELGYDKLSLQEVADLCGVTKATIYHYYKDKSSLFTEAILLMLRTALARSEDIVRETPDLAGKLKQLAIGLLRHSHVEFETMMRKASSVLSEDQIAAIRHQEQQLHQLLGGVFRSAMEAGIIRQSNPTFLSRAFAMLMLMRNQPELTEGLISPDEAAEEIVQLFLHGLDPLKG</sequence>
<dbReference type="SUPFAM" id="SSF46689">
    <property type="entry name" value="Homeodomain-like"/>
    <property type="match status" value="1"/>
</dbReference>
<evidence type="ECO:0000256" key="5">
    <source>
        <dbReference type="PROSITE-ProRule" id="PRU00335"/>
    </source>
</evidence>
<keyword evidence="2" id="KW-0805">Transcription regulation</keyword>